<reference evidence="25 26" key="1">
    <citation type="submission" date="2014-12" db="EMBL/GenBank/DDBJ databases">
        <title>Genome assembly of Enhygromyxa salina DSM 15201.</title>
        <authorList>
            <person name="Sharma G."/>
            <person name="Subramanian S."/>
        </authorList>
    </citation>
    <scope>NUCLEOTIDE SEQUENCE [LARGE SCALE GENOMIC DNA]</scope>
    <source>
        <strain evidence="25 26">DSM 15201</strain>
    </source>
</reference>
<evidence type="ECO:0000256" key="12">
    <source>
        <dbReference type="ARBA" id="ARBA00022840"/>
    </source>
</evidence>
<evidence type="ECO:0000256" key="19">
    <source>
        <dbReference type="ARBA" id="ARBA00040454"/>
    </source>
</evidence>
<keyword evidence="22" id="KW-0472">Membrane</keyword>
<feature type="compositionally biased region" description="Basic and acidic residues" evidence="21">
    <location>
        <begin position="147"/>
        <end position="157"/>
    </location>
</feature>
<keyword evidence="8" id="KW-0808">Transferase</keyword>
<comment type="subcellular location">
    <subcellularLocation>
        <location evidence="4">Cell membrane</location>
        <topology evidence="4">Multi-pass membrane protein</topology>
    </subcellularLocation>
</comment>
<evidence type="ECO:0000256" key="2">
    <source>
        <dbReference type="ARBA" id="ARBA00001936"/>
    </source>
</evidence>
<dbReference type="GO" id="GO:0005886">
    <property type="term" value="C:plasma membrane"/>
    <property type="evidence" value="ECO:0007669"/>
    <property type="project" value="UniProtKB-SubCell"/>
</dbReference>
<dbReference type="FunFam" id="1.10.287.130:FF:000001">
    <property type="entry name" value="Two-component sensor histidine kinase"/>
    <property type="match status" value="1"/>
</dbReference>
<dbReference type="InterPro" id="IPR050980">
    <property type="entry name" value="2C_sensor_his_kinase"/>
</dbReference>
<comment type="cofactor">
    <cofactor evidence="2">
        <name>Mn(2+)</name>
        <dbReference type="ChEBI" id="CHEBI:29035"/>
    </cofactor>
</comment>
<dbReference type="Gene3D" id="6.10.340.10">
    <property type="match status" value="1"/>
</dbReference>
<evidence type="ECO:0000259" key="24">
    <source>
        <dbReference type="PROSITE" id="PS50885"/>
    </source>
</evidence>
<evidence type="ECO:0000313" key="25">
    <source>
        <dbReference type="EMBL" id="KIG17614.1"/>
    </source>
</evidence>
<keyword evidence="10 25" id="KW-0418">Kinase</keyword>
<dbReference type="InterPro" id="IPR003660">
    <property type="entry name" value="HAMP_dom"/>
</dbReference>
<dbReference type="SUPFAM" id="SSF47384">
    <property type="entry name" value="Homodimeric domain of signal transducing histidine kinase"/>
    <property type="match status" value="1"/>
</dbReference>
<dbReference type="InterPro" id="IPR003594">
    <property type="entry name" value="HATPase_dom"/>
</dbReference>
<organism evidence="25 26">
    <name type="scientific">Enhygromyxa salina</name>
    <dbReference type="NCBI Taxonomy" id="215803"/>
    <lineage>
        <taxon>Bacteria</taxon>
        <taxon>Pseudomonadati</taxon>
        <taxon>Myxococcota</taxon>
        <taxon>Polyangia</taxon>
        <taxon>Nannocystales</taxon>
        <taxon>Nannocystaceae</taxon>
        <taxon>Enhygromyxa</taxon>
    </lineage>
</organism>
<evidence type="ECO:0000256" key="9">
    <source>
        <dbReference type="ARBA" id="ARBA00022741"/>
    </source>
</evidence>
<feature type="transmembrane region" description="Helical" evidence="22">
    <location>
        <begin position="211"/>
        <end position="230"/>
    </location>
</feature>
<keyword evidence="22" id="KW-1133">Transmembrane helix</keyword>
<evidence type="ECO:0000256" key="18">
    <source>
        <dbReference type="ARBA" id="ARBA00023211"/>
    </source>
</evidence>
<keyword evidence="15" id="KW-0902">Two-component regulatory system</keyword>
<feature type="region of interest" description="Disordered" evidence="21">
    <location>
        <begin position="142"/>
        <end position="161"/>
    </location>
</feature>
<dbReference type="PROSITE" id="PS50109">
    <property type="entry name" value="HIS_KIN"/>
    <property type="match status" value="1"/>
</dbReference>
<evidence type="ECO:0000256" key="16">
    <source>
        <dbReference type="ARBA" id="ARBA00023016"/>
    </source>
</evidence>
<dbReference type="InterPro" id="IPR036097">
    <property type="entry name" value="HisK_dim/P_sf"/>
</dbReference>
<dbReference type="SMART" id="SM00388">
    <property type="entry name" value="HisKA"/>
    <property type="match status" value="1"/>
</dbReference>
<dbReference type="InterPro" id="IPR003661">
    <property type="entry name" value="HisK_dim/P_dom"/>
</dbReference>
<dbReference type="SMART" id="SM00387">
    <property type="entry name" value="HATPase_c"/>
    <property type="match status" value="1"/>
</dbReference>
<comment type="cofactor">
    <cofactor evidence="3">
        <name>Mg(2+)</name>
        <dbReference type="ChEBI" id="CHEBI:18420"/>
    </cofactor>
</comment>
<evidence type="ECO:0000256" key="4">
    <source>
        <dbReference type="ARBA" id="ARBA00004651"/>
    </source>
</evidence>
<keyword evidence="13" id="KW-0460">Magnesium</keyword>
<proteinExistence type="predicted"/>
<keyword evidence="14" id="KW-0904">Protein phosphatase</keyword>
<feature type="transmembrane region" description="Helical" evidence="22">
    <location>
        <begin position="28"/>
        <end position="52"/>
    </location>
</feature>
<evidence type="ECO:0000256" key="5">
    <source>
        <dbReference type="ARBA" id="ARBA00012438"/>
    </source>
</evidence>
<keyword evidence="9" id="KW-0547">Nucleotide-binding</keyword>
<evidence type="ECO:0000256" key="10">
    <source>
        <dbReference type="ARBA" id="ARBA00022777"/>
    </source>
</evidence>
<keyword evidence="17" id="KW-0843">Virulence</keyword>
<dbReference type="Gene3D" id="3.30.565.10">
    <property type="entry name" value="Histidine kinase-like ATPase, C-terminal domain"/>
    <property type="match status" value="1"/>
</dbReference>
<comment type="catalytic activity">
    <reaction evidence="1">
        <text>ATP + protein L-histidine = ADP + protein N-phospho-L-histidine.</text>
        <dbReference type="EC" id="2.7.13.3"/>
    </reaction>
</comment>
<feature type="domain" description="Histidine kinase" evidence="23">
    <location>
        <begin position="296"/>
        <end position="499"/>
    </location>
</feature>
<dbReference type="RefSeq" id="WP_052548225.1">
    <property type="nucleotide sequence ID" value="NZ_JMCC02000022.1"/>
</dbReference>
<evidence type="ECO:0000256" key="8">
    <source>
        <dbReference type="ARBA" id="ARBA00022679"/>
    </source>
</evidence>
<dbReference type="Proteomes" id="UP000031599">
    <property type="component" value="Unassembled WGS sequence"/>
</dbReference>
<comment type="caution">
    <text evidence="25">The sequence shown here is derived from an EMBL/GenBank/DDBJ whole genome shotgun (WGS) entry which is preliminary data.</text>
</comment>
<dbReference type="SUPFAM" id="SSF55874">
    <property type="entry name" value="ATPase domain of HSP90 chaperone/DNA topoisomerase II/histidine kinase"/>
    <property type="match status" value="1"/>
</dbReference>
<keyword evidence="6" id="KW-1003">Cell membrane</keyword>
<evidence type="ECO:0000256" key="22">
    <source>
        <dbReference type="SAM" id="Phobius"/>
    </source>
</evidence>
<gene>
    <name evidence="25" type="ORF">DB30_03095</name>
</gene>
<dbReference type="InterPro" id="IPR005467">
    <property type="entry name" value="His_kinase_dom"/>
</dbReference>
<keyword evidence="16" id="KW-0346">Stress response</keyword>
<evidence type="ECO:0000256" key="13">
    <source>
        <dbReference type="ARBA" id="ARBA00022842"/>
    </source>
</evidence>
<keyword evidence="7" id="KW-0597">Phosphoprotein</keyword>
<evidence type="ECO:0000256" key="21">
    <source>
        <dbReference type="SAM" id="MobiDB-lite"/>
    </source>
</evidence>
<keyword evidence="22" id="KW-0812">Transmembrane</keyword>
<dbReference type="GO" id="GO:0004721">
    <property type="term" value="F:phosphoprotein phosphatase activity"/>
    <property type="evidence" value="ECO:0007669"/>
    <property type="project" value="UniProtKB-KW"/>
</dbReference>
<dbReference type="EMBL" id="JMCC02000022">
    <property type="protein sequence ID" value="KIG17614.1"/>
    <property type="molecule type" value="Genomic_DNA"/>
</dbReference>
<dbReference type="AlphaFoldDB" id="A0A0C1ZJE7"/>
<dbReference type="CDD" id="cd00082">
    <property type="entry name" value="HisKA"/>
    <property type="match status" value="1"/>
</dbReference>
<evidence type="ECO:0000256" key="7">
    <source>
        <dbReference type="ARBA" id="ARBA00022553"/>
    </source>
</evidence>
<dbReference type="GO" id="GO:0000155">
    <property type="term" value="F:phosphorelay sensor kinase activity"/>
    <property type="evidence" value="ECO:0007669"/>
    <property type="project" value="InterPro"/>
</dbReference>
<dbReference type="PROSITE" id="PS50885">
    <property type="entry name" value="HAMP"/>
    <property type="match status" value="1"/>
</dbReference>
<evidence type="ECO:0000256" key="11">
    <source>
        <dbReference type="ARBA" id="ARBA00022801"/>
    </source>
</evidence>
<accession>A0A0C1ZJE7</accession>
<evidence type="ECO:0000256" key="17">
    <source>
        <dbReference type="ARBA" id="ARBA00023026"/>
    </source>
</evidence>
<dbReference type="InterPro" id="IPR004358">
    <property type="entry name" value="Sig_transdc_His_kin-like_C"/>
</dbReference>
<dbReference type="Pfam" id="PF02518">
    <property type="entry name" value="HATPase_c"/>
    <property type="match status" value="1"/>
</dbReference>
<keyword evidence="11" id="KW-0378">Hydrolase</keyword>
<dbReference type="PANTHER" id="PTHR44936:SF9">
    <property type="entry name" value="SENSOR PROTEIN CREC"/>
    <property type="match status" value="1"/>
</dbReference>
<name>A0A0C1ZJE7_9BACT</name>
<dbReference type="Pfam" id="PF00512">
    <property type="entry name" value="HisKA"/>
    <property type="match status" value="1"/>
</dbReference>
<dbReference type="Gene3D" id="1.10.287.130">
    <property type="match status" value="1"/>
</dbReference>
<dbReference type="CDD" id="cd00075">
    <property type="entry name" value="HATPase"/>
    <property type="match status" value="1"/>
</dbReference>
<dbReference type="InterPro" id="IPR036890">
    <property type="entry name" value="HATPase_C_sf"/>
</dbReference>
<evidence type="ECO:0000259" key="23">
    <source>
        <dbReference type="PROSITE" id="PS50109"/>
    </source>
</evidence>
<dbReference type="PRINTS" id="PR00344">
    <property type="entry name" value="BCTRLSENSOR"/>
</dbReference>
<protein>
    <recommendedName>
        <fullName evidence="19">Signal transduction histidine-protein kinase/phosphatase MprB</fullName>
        <ecNumber evidence="5">2.7.13.3</ecNumber>
    </recommendedName>
    <alternativeName>
        <fullName evidence="20">Mycobacterial persistence regulator B</fullName>
    </alternativeName>
</protein>
<sequence>MSPSTPGSGSGPEPRERNLLPELSLRTWLLGSHLLVLLLPLLALIGTGALAMDLRRQTRIDLEHQADVLTVLVAQMLANPGGEQRPLQPRFDPLLIAIRDRTLASVRIVDANAQVLASSSGDQLDEHDMSHDAVVNTALSGQTGIATRDRDRPRHGEPLSSPSRRARVRLFIAKPIYSAQPGREHEIIGAVLLSRTPREELQALYHMSPRLVLGLLAALLLTIVLAVFAGRLATRSLESLADAARRITHGSGSEGAKLMRSAGSHVDEVRALATATAAMAEQLQSRVEYINEFAGNVAHEFRTPIATLRGTAELIRDDEDMATEQRRRFLDNALEELERLERLVDGLLALARAEQPHGGARCSLSELLASVPGRWPEVSVTGAEQAGSVEGSAAQLASVLDNLIDNAYAHVGDEVRVQANALAARDGRTGFEIIDDGPGISVANQAQIFDRFFTTNREHGGTGLGLALVRRIVETHGGTIELESAPGRTCMRVWLPLADD</sequence>
<keyword evidence="18" id="KW-0464">Manganese</keyword>
<dbReference type="GO" id="GO:0005524">
    <property type="term" value="F:ATP binding"/>
    <property type="evidence" value="ECO:0007669"/>
    <property type="project" value="UniProtKB-KW"/>
</dbReference>
<evidence type="ECO:0000256" key="6">
    <source>
        <dbReference type="ARBA" id="ARBA00022475"/>
    </source>
</evidence>
<evidence type="ECO:0000256" key="1">
    <source>
        <dbReference type="ARBA" id="ARBA00000085"/>
    </source>
</evidence>
<evidence type="ECO:0000256" key="15">
    <source>
        <dbReference type="ARBA" id="ARBA00023012"/>
    </source>
</evidence>
<feature type="domain" description="HAMP" evidence="24">
    <location>
        <begin position="231"/>
        <end position="288"/>
    </location>
</feature>
<evidence type="ECO:0000256" key="14">
    <source>
        <dbReference type="ARBA" id="ARBA00022912"/>
    </source>
</evidence>
<evidence type="ECO:0000256" key="3">
    <source>
        <dbReference type="ARBA" id="ARBA00001946"/>
    </source>
</evidence>
<keyword evidence="12" id="KW-0067">ATP-binding</keyword>
<evidence type="ECO:0000313" key="26">
    <source>
        <dbReference type="Proteomes" id="UP000031599"/>
    </source>
</evidence>
<dbReference type="PANTHER" id="PTHR44936">
    <property type="entry name" value="SENSOR PROTEIN CREC"/>
    <property type="match status" value="1"/>
</dbReference>
<dbReference type="EC" id="2.7.13.3" evidence="5"/>
<evidence type="ECO:0000256" key="20">
    <source>
        <dbReference type="ARBA" id="ARBA00041776"/>
    </source>
</evidence>